<dbReference type="EMBL" id="JAUSQZ010000001">
    <property type="protein sequence ID" value="MDP9827850.1"/>
    <property type="molecule type" value="Genomic_DNA"/>
</dbReference>
<gene>
    <name evidence="2" type="ORF">J2S57_003599</name>
</gene>
<dbReference type="Proteomes" id="UP001235712">
    <property type="component" value="Unassembled WGS sequence"/>
</dbReference>
<comment type="caution">
    <text evidence="2">The sequence shown here is derived from an EMBL/GenBank/DDBJ whole genome shotgun (WGS) entry which is preliminary data.</text>
</comment>
<accession>A0ABT9P6N2</accession>
<evidence type="ECO:0000259" key="1">
    <source>
        <dbReference type="Pfam" id="PF00578"/>
    </source>
</evidence>
<keyword evidence="2" id="KW-0413">Isomerase</keyword>
<dbReference type="SUPFAM" id="SSF52833">
    <property type="entry name" value="Thioredoxin-like"/>
    <property type="match status" value="1"/>
</dbReference>
<dbReference type="Pfam" id="PF00578">
    <property type="entry name" value="AhpC-TSA"/>
    <property type="match status" value="1"/>
</dbReference>
<dbReference type="RefSeq" id="WP_307244424.1">
    <property type="nucleotide sequence ID" value="NZ_JAUSQZ010000001.1"/>
</dbReference>
<dbReference type="PANTHER" id="PTHR46388:SF2">
    <property type="entry name" value="NHL REPEAT-CONTAINING PROTEIN 2"/>
    <property type="match status" value="1"/>
</dbReference>
<dbReference type="InterPro" id="IPR011042">
    <property type="entry name" value="6-blade_b-propeller_TolB-like"/>
</dbReference>
<dbReference type="InterPro" id="IPR036249">
    <property type="entry name" value="Thioredoxin-like_sf"/>
</dbReference>
<keyword evidence="3" id="KW-1185">Reference proteome</keyword>
<dbReference type="InterPro" id="IPR000866">
    <property type="entry name" value="AhpC/TSA"/>
</dbReference>
<sequence length="574" mass="60890">MSTQAGRPVKIRAPRLRGRGWLNSAPLTLDDLRGRWVVLDFWTGACVNCVHVLEELRPLEDRVTVIGVHSPKFPYEATRSAVAHAVERYRVRHPVLDDADLHTWDAYAVNAWPTLVLIDQAGYVVAQVSGEGHVAELAGLIGVAGPAGPGIEDDPVAPVGAVPDVPEGLRFPGGLLALPDGRALISDTGHQRLLLGQAQIGSGVRGFEDGPAVTARFADPLGAALLPPDVAGRVGYDVVVADSGNDAIRGLRLSDLTVTTVAQGFSTPGDVAWFDGRIVVAVAGRHQLWAVDPADPVPRVFAGTAKEGLVDGPAGNAWFAQPSGLSVGDRGLWVVDAESSALRLVYRADDGTLAVSTVIGQGLFEFGPHDGTGWDARLQHPLGVQALPDGTVLIADTFNGSVRRYDPHTDQVTTLRTGLGEPSAVSVVHHQVWVADAGRHVVHHLELPDEKHRPETTLIAVRDVDPSKVTISVSFVPPPGEEVDLREGDQTWLSVSAHPPALVESVSGAGLTREIVFDAELSGGRVNGRLLVEARAASCDIKQGPGAVCHLHRRRWEVPVRLIPGTSSTIGLTL</sequence>
<protein>
    <submittedName>
        <fullName evidence="2">Thiol-disulfide isomerase/thioredoxin</fullName>
    </submittedName>
</protein>
<name>A0ABT9P6N2_9ACTN</name>
<dbReference type="SUPFAM" id="SSF101898">
    <property type="entry name" value="NHL repeat"/>
    <property type="match status" value="1"/>
</dbReference>
<proteinExistence type="predicted"/>
<evidence type="ECO:0000313" key="3">
    <source>
        <dbReference type="Proteomes" id="UP001235712"/>
    </source>
</evidence>
<feature type="domain" description="Alkyl hydroperoxide reductase subunit C/ Thiol specific antioxidant" evidence="1">
    <location>
        <begin position="25"/>
        <end position="126"/>
    </location>
</feature>
<reference evidence="2 3" key="1">
    <citation type="submission" date="2023-07" db="EMBL/GenBank/DDBJ databases">
        <title>Sequencing the genomes of 1000 actinobacteria strains.</title>
        <authorList>
            <person name="Klenk H.-P."/>
        </authorList>
    </citation>
    <scope>NUCLEOTIDE SEQUENCE [LARGE SCALE GENOMIC DNA]</scope>
    <source>
        <strain evidence="2 3">DSM 44388</strain>
    </source>
</reference>
<dbReference type="PANTHER" id="PTHR46388">
    <property type="entry name" value="NHL REPEAT-CONTAINING PROTEIN 2"/>
    <property type="match status" value="1"/>
</dbReference>
<dbReference type="GO" id="GO:0016853">
    <property type="term" value="F:isomerase activity"/>
    <property type="evidence" value="ECO:0007669"/>
    <property type="project" value="UniProtKB-KW"/>
</dbReference>
<organism evidence="2 3">
    <name type="scientific">Kineosporia succinea</name>
    <dbReference type="NCBI Taxonomy" id="84632"/>
    <lineage>
        <taxon>Bacteria</taxon>
        <taxon>Bacillati</taxon>
        <taxon>Actinomycetota</taxon>
        <taxon>Actinomycetes</taxon>
        <taxon>Kineosporiales</taxon>
        <taxon>Kineosporiaceae</taxon>
        <taxon>Kineosporia</taxon>
    </lineage>
</organism>
<dbReference type="Gene3D" id="3.40.30.10">
    <property type="entry name" value="Glutaredoxin"/>
    <property type="match status" value="1"/>
</dbReference>
<evidence type="ECO:0000313" key="2">
    <source>
        <dbReference type="EMBL" id="MDP9827850.1"/>
    </source>
</evidence>
<dbReference type="Gene3D" id="2.120.10.30">
    <property type="entry name" value="TolB, C-terminal domain"/>
    <property type="match status" value="2"/>
</dbReference>